<evidence type="ECO:0000313" key="3">
    <source>
        <dbReference type="EMBL" id="MFD0851189.1"/>
    </source>
</evidence>
<keyword evidence="1" id="KW-0418">Kinase</keyword>
<organism evidence="3 4">
    <name type="scientific">Actinomadura adrarensis</name>
    <dbReference type="NCBI Taxonomy" id="1819600"/>
    <lineage>
        <taxon>Bacteria</taxon>
        <taxon>Bacillati</taxon>
        <taxon>Actinomycetota</taxon>
        <taxon>Actinomycetes</taxon>
        <taxon>Streptosporangiales</taxon>
        <taxon>Thermomonosporaceae</taxon>
        <taxon>Actinomadura</taxon>
    </lineage>
</organism>
<accession>A0ABW3C9N6</accession>
<dbReference type="PANTHER" id="PTHR35526">
    <property type="entry name" value="ANTI-SIGMA-F FACTOR RSBW-RELATED"/>
    <property type="match status" value="1"/>
</dbReference>
<keyword evidence="3" id="KW-0067">ATP-binding</keyword>
<dbReference type="SUPFAM" id="SSF55874">
    <property type="entry name" value="ATPase domain of HSP90 chaperone/DNA topoisomerase II/histidine kinase"/>
    <property type="match status" value="1"/>
</dbReference>
<sequence length="152" mass="16634">MSEMNGLSAPIMEANELLWTKPASELVPGQVRALLKAFLREGQVALHLGYTDDFVSDAVLVAVELVTNAVAHTPGGERVTFRARIESAHQLWAGVWDCSPRSPVAKPMFETNGMPVLVESGRGLGIALAFADELNVTWTPPRGKWTWARFSF</sequence>
<proteinExistence type="predicted"/>
<keyword evidence="4" id="KW-1185">Reference proteome</keyword>
<evidence type="ECO:0000313" key="4">
    <source>
        <dbReference type="Proteomes" id="UP001597083"/>
    </source>
</evidence>
<feature type="domain" description="Histidine kinase/HSP90-like ATPase" evidence="2">
    <location>
        <begin position="44"/>
        <end position="149"/>
    </location>
</feature>
<dbReference type="Gene3D" id="3.30.565.10">
    <property type="entry name" value="Histidine kinase-like ATPase, C-terminal domain"/>
    <property type="match status" value="1"/>
</dbReference>
<name>A0ABW3C9N6_9ACTN</name>
<reference evidence="4" key="1">
    <citation type="journal article" date="2019" name="Int. J. Syst. Evol. Microbiol.">
        <title>The Global Catalogue of Microorganisms (GCM) 10K type strain sequencing project: providing services to taxonomists for standard genome sequencing and annotation.</title>
        <authorList>
            <consortium name="The Broad Institute Genomics Platform"/>
            <consortium name="The Broad Institute Genome Sequencing Center for Infectious Disease"/>
            <person name="Wu L."/>
            <person name="Ma J."/>
        </authorList>
    </citation>
    <scope>NUCLEOTIDE SEQUENCE [LARGE SCALE GENOMIC DNA]</scope>
    <source>
        <strain evidence="4">JCM 31696</strain>
    </source>
</reference>
<dbReference type="CDD" id="cd16936">
    <property type="entry name" value="HATPase_RsbW-like"/>
    <property type="match status" value="1"/>
</dbReference>
<dbReference type="InterPro" id="IPR050267">
    <property type="entry name" value="Anti-sigma-factor_SerPK"/>
</dbReference>
<dbReference type="EMBL" id="JBHTIR010000275">
    <property type="protein sequence ID" value="MFD0851189.1"/>
    <property type="molecule type" value="Genomic_DNA"/>
</dbReference>
<keyword evidence="1" id="KW-0723">Serine/threonine-protein kinase</keyword>
<dbReference type="Proteomes" id="UP001597083">
    <property type="component" value="Unassembled WGS sequence"/>
</dbReference>
<gene>
    <name evidence="3" type="ORF">ACFQ07_03110</name>
</gene>
<dbReference type="Pfam" id="PF13581">
    <property type="entry name" value="HATPase_c_2"/>
    <property type="match status" value="1"/>
</dbReference>
<evidence type="ECO:0000256" key="1">
    <source>
        <dbReference type="ARBA" id="ARBA00022527"/>
    </source>
</evidence>
<comment type="caution">
    <text evidence="3">The sequence shown here is derived from an EMBL/GenBank/DDBJ whole genome shotgun (WGS) entry which is preliminary data.</text>
</comment>
<dbReference type="PANTHER" id="PTHR35526:SF3">
    <property type="entry name" value="ANTI-SIGMA-F FACTOR RSBW"/>
    <property type="match status" value="1"/>
</dbReference>
<dbReference type="InterPro" id="IPR003594">
    <property type="entry name" value="HATPase_dom"/>
</dbReference>
<keyword evidence="3" id="KW-0547">Nucleotide-binding</keyword>
<evidence type="ECO:0000259" key="2">
    <source>
        <dbReference type="Pfam" id="PF13581"/>
    </source>
</evidence>
<protein>
    <submittedName>
        <fullName evidence="3">ATP-binding protein</fullName>
    </submittedName>
</protein>
<dbReference type="GO" id="GO:0005524">
    <property type="term" value="F:ATP binding"/>
    <property type="evidence" value="ECO:0007669"/>
    <property type="project" value="UniProtKB-KW"/>
</dbReference>
<keyword evidence="1" id="KW-0808">Transferase</keyword>
<dbReference type="InterPro" id="IPR036890">
    <property type="entry name" value="HATPase_C_sf"/>
</dbReference>